<keyword evidence="10" id="KW-1185">Reference proteome</keyword>
<keyword evidence="6" id="KW-1015">Disulfide bond</keyword>
<dbReference type="InterPro" id="IPR021109">
    <property type="entry name" value="Peptidase_aspartic_dom_sf"/>
</dbReference>
<dbReference type="SUPFAM" id="SSF50630">
    <property type="entry name" value="Acid proteases"/>
    <property type="match status" value="1"/>
</dbReference>
<evidence type="ECO:0000256" key="1">
    <source>
        <dbReference type="ARBA" id="ARBA00007447"/>
    </source>
</evidence>
<evidence type="ECO:0000256" key="2">
    <source>
        <dbReference type="ARBA" id="ARBA00022670"/>
    </source>
</evidence>
<comment type="caution">
    <text evidence="9">The sequence shown here is derived from an EMBL/GenBank/DDBJ whole genome shotgun (WGS) entry which is preliminary data.</text>
</comment>
<evidence type="ECO:0000256" key="5">
    <source>
        <dbReference type="ARBA" id="ARBA00023145"/>
    </source>
</evidence>
<protein>
    <submittedName>
        <fullName evidence="9">CATD protein</fullName>
    </submittedName>
</protein>
<accession>A0A7L2SW55</accession>
<dbReference type="Gene3D" id="2.40.70.10">
    <property type="entry name" value="Acid Proteases"/>
    <property type="match status" value="1"/>
</dbReference>
<dbReference type="PANTHER" id="PTHR47966:SF42">
    <property type="entry name" value="CATHEPSIN D"/>
    <property type="match status" value="1"/>
</dbReference>
<feature type="non-terminal residue" evidence="9">
    <location>
        <position position="68"/>
    </location>
</feature>
<dbReference type="GO" id="GO:0004190">
    <property type="term" value="F:aspartic-type endopeptidase activity"/>
    <property type="evidence" value="ECO:0007669"/>
    <property type="project" value="UniProtKB-KW"/>
</dbReference>
<evidence type="ECO:0000256" key="6">
    <source>
        <dbReference type="ARBA" id="ARBA00023157"/>
    </source>
</evidence>
<keyword evidence="7" id="KW-0325">Glycoprotein</keyword>
<dbReference type="InterPro" id="IPR001461">
    <property type="entry name" value="Aspartic_peptidase_A1"/>
</dbReference>
<gene>
    <name evidence="9" type="primary">Ctsd_1</name>
    <name evidence="9" type="ORF">MYSCRO_R10983</name>
</gene>
<dbReference type="PROSITE" id="PS51767">
    <property type="entry name" value="PEPTIDASE_A1"/>
    <property type="match status" value="1"/>
</dbReference>
<organism evidence="9 10">
    <name type="scientific">Mystacornis crossleyi</name>
    <dbReference type="NCBI Taxonomy" id="98133"/>
    <lineage>
        <taxon>Eukaryota</taxon>
        <taxon>Metazoa</taxon>
        <taxon>Chordata</taxon>
        <taxon>Craniata</taxon>
        <taxon>Vertebrata</taxon>
        <taxon>Euteleostomi</taxon>
        <taxon>Archelosauria</taxon>
        <taxon>Archosauria</taxon>
        <taxon>Dinosauria</taxon>
        <taxon>Saurischia</taxon>
        <taxon>Theropoda</taxon>
        <taxon>Coelurosauria</taxon>
        <taxon>Aves</taxon>
        <taxon>Neognathae</taxon>
        <taxon>Neoaves</taxon>
        <taxon>Telluraves</taxon>
        <taxon>Australaves</taxon>
        <taxon>Passeriformes</taxon>
        <taxon>Sylvioidea</taxon>
        <taxon>Timaliidae</taxon>
        <taxon>Mystacornis</taxon>
    </lineage>
</organism>
<keyword evidence="4" id="KW-0378">Hydrolase</keyword>
<name>A0A7L2SW55_9PASS</name>
<dbReference type="GO" id="GO:0006508">
    <property type="term" value="P:proteolysis"/>
    <property type="evidence" value="ECO:0007669"/>
    <property type="project" value="UniProtKB-KW"/>
</dbReference>
<dbReference type="InterPro" id="IPR033121">
    <property type="entry name" value="PEPTIDASE_A1"/>
</dbReference>
<dbReference type="Proteomes" id="UP000537747">
    <property type="component" value="Unassembled WGS sequence"/>
</dbReference>
<dbReference type="Pfam" id="PF00026">
    <property type="entry name" value="Asp"/>
    <property type="match status" value="1"/>
</dbReference>
<dbReference type="PANTHER" id="PTHR47966">
    <property type="entry name" value="BETA-SITE APP-CLEAVING ENZYME, ISOFORM A-RELATED"/>
    <property type="match status" value="1"/>
</dbReference>
<reference evidence="9 10" key="1">
    <citation type="submission" date="2019-09" db="EMBL/GenBank/DDBJ databases">
        <title>Bird 10,000 Genomes (B10K) Project - Family phase.</title>
        <authorList>
            <person name="Zhang G."/>
        </authorList>
    </citation>
    <scope>NUCLEOTIDE SEQUENCE [LARGE SCALE GENOMIC DNA]</scope>
    <source>
        <strain evidence="9">B10K-DU-002-82</strain>
    </source>
</reference>
<dbReference type="EMBL" id="VYZQ01243383">
    <property type="protein sequence ID" value="NXS24915.1"/>
    <property type="molecule type" value="Genomic_DNA"/>
</dbReference>
<evidence type="ECO:0000313" key="9">
    <source>
        <dbReference type="EMBL" id="NXS24915.1"/>
    </source>
</evidence>
<feature type="non-terminal residue" evidence="9">
    <location>
        <position position="1"/>
    </location>
</feature>
<keyword evidence="3" id="KW-0064">Aspartyl protease</keyword>
<sequence length="68" mass="7583">SPQLGNLKILDQIFGEATKQPGMTFIAAKFDGILGLAYPRISVEGAEPFFDNVMKQKLVEKNVFSFYL</sequence>
<evidence type="ECO:0000256" key="3">
    <source>
        <dbReference type="ARBA" id="ARBA00022750"/>
    </source>
</evidence>
<feature type="domain" description="Peptidase A1" evidence="8">
    <location>
        <begin position="1"/>
        <end position="68"/>
    </location>
</feature>
<evidence type="ECO:0000256" key="4">
    <source>
        <dbReference type="ARBA" id="ARBA00022801"/>
    </source>
</evidence>
<keyword evidence="5" id="KW-0865">Zymogen</keyword>
<proteinExistence type="inferred from homology"/>
<dbReference type="OrthoDB" id="771136at2759"/>
<keyword evidence="2" id="KW-0645">Protease</keyword>
<evidence type="ECO:0000313" key="10">
    <source>
        <dbReference type="Proteomes" id="UP000537747"/>
    </source>
</evidence>
<evidence type="ECO:0000259" key="8">
    <source>
        <dbReference type="PROSITE" id="PS51767"/>
    </source>
</evidence>
<evidence type="ECO:0000256" key="7">
    <source>
        <dbReference type="ARBA" id="ARBA00023180"/>
    </source>
</evidence>
<dbReference type="AlphaFoldDB" id="A0A7L2SW55"/>
<comment type="similarity">
    <text evidence="1">Belongs to the peptidase A1 family.</text>
</comment>